<comment type="caution">
    <text evidence="1">The sequence shown here is derived from an EMBL/GenBank/DDBJ whole genome shotgun (WGS) entry which is preliminary data.</text>
</comment>
<evidence type="ECO:0000313" key="1">
    <source>
        <dbReference type="EMBL" id="KAK1372634.1"/>
    </source>
</evidence>
<keyword evidence="2" id="KW-1185">Reference proteome</keyword>
<dbReference type="AlphaFoldDB" id="A0AAD8MH37"/>
<reference evidence="1" key="1">
    <citation type="submission" date="2023-02" db="EMBL/GenBank/DDBJ databases">
        <title>Genome of toxic invasive species Heracleum sosnowskyi carries increased number of genes despite the absence of recent whole-genome duplications.</title>
        <authorList>
            <person name="Schelkunov M."/>
            <person name="Shtratnikova V."/>
            <person name="Makarenko M."/>
            <person name="Klepikova A."/>
            <person name="Omelchenko D."/>
            <person name="Novikova G."/>
            <person name="Obukhova E."/>
            <person name="Bogdanov V."/>
            <person name="Penin A."/>
            <person name="Logacheva M."/>
        </authorList>
    </citation>
    <scope>NUCLEOTIDE SEQUENCE</scope>
    <source>
        <strain evidence="1">Hsosn_3</strain>
        <tissue evidence="1">Leaf</tissue>
    </source>
</reference>
<name>A0AAD8MH37_9APIA</name>
<proteinExistence type="predicted"/>
<evidence type="ECO:0000313" key="2">
    <source>
        <dbReference type="Proteomes" id="UP001237642"/>
    </source>
</evidence>
<accession>A0AAD8MH37</accession>
<gene>
    <name evidence="1" type="ORF">POM88_028827</name>
</gene>
<protein>
    <submittedName>
        <fullName evidence="1">Uncharacterized protein</fullName>
    </submittedName>
</protein>
<dbReference type="EMBL" id="JAUIZM010000007">
    <property type="protein sequence ID" value="KAK1372634.1"/>
    <property type="molecule type" value="Genomic_DNA"/>
</dbReference>
<reference evidence="1" key="2">
    <citation type="submission" date="2023-05" db="EMBL/GenBank/DDBJ databases">
        <authorList>
            <person name="Schelkunov M.I."/>
        </authorList>
    </citation>
    <scope>NUCLEOTIDE SEQUENCE</scope>
    <source>
        <strain evidence="1">Hsosn_3</strain>
        <tissue evidence="1">Leaf</tissue>
    </source>
</reference>
<organism evidence="1 2">
    <name type="scientific">Heracleum sosnowskyi</name>
    <dbReference type="NCBI Taxonomy" id="360622"/>
    <lineage>
        <taxon>Eukaryota</taxon>
        <taxon>Viridiplantae</taxon>
        <taxon>Streptophyta</taxon>
        <taxon>Embryophyta</taxon>
        <taxon>Tracheophyta</taxon>
        <taxon>Spermatophyta</taxon>
        <taxon>Magnoliopsida</taxon>
        <taxon>eudicotyledons</taxon>
        <taxon>Gunneridae</taxon>
        <taxon>Pentapetalae</taxon>
        <taxon>asterids</taxon>
        <taxon>campanulids</taxon>
        <taxon>Apiales</taxon>
        <taxon>Apiaceae</taxon>
        <taxon>Apioideae</taxon>
        <taxon>apioid superclade</taxon>
        <taxon>Tordylieae</taxon>
        <taxon>Tordyliinae</taxon>
        <taxon>Heracleum</taxon>
    </lineage>
</organism>
<dbReference type="Proteomes" id="UP001237642">
    <property type="component" value="Unassembled WGS sequence"/>
</dbReference>
<sequence>MTKKGFLEHSSFYSSLICSFANTTDVKMAEELMIEAEGKKMLKDQATFLKFILMYIEEGMMEMTLDVAAVNAKAKVSVKLVAKAGIGTLASRVGDQYKRENFIAMVQFFLNWSLPHW</sequence>